<dbReference type="InterPro" id="IPR045121">
    <property type="entry name" value="CoAse"/>
</dbReference>
<protein>
    <submittedName>
        <fullName evidence="8">CoA pyrophosphatase</fullName>
    </submittedName>
</protein>
<comment type="cofactor">
    <cofactor evidence="1">
        <name>Mn(2+)</name>
        <dbReference type="ChEBI" id="CHEBI:29035"/>
    </cofactor>
</comment>
<dbReference type="PROSITE" id="PS51462">
    <property type="entry name" value="NUDIX"/>
    <property type="match status" value="1"/>
</dbReference>
<dbReference type="Proteomes" id="UP000614200">
    <property type="component" value="Unassembled WGS sequence"/>
</dbReference>
<evidence type="ECO:0000256" key="2">
    <source>
        <dbReference type="ARBA" id="ARBA00001946"/>
    </source>
</evidence>
<feature type="domain" description="Nudix hydrolase" evidence="7">
    <location>
        <begin position="22"/>
        <end position="154"/>
    </location>
</feature>
<comment type="caution">
    <text evidence="8">The sequence shown here is derived from an EMBL/GenBank/DDBJ whole genome shotgun (WGS) entry which is preliminary data.</text>
</comment>
<sequence length="207" mass="23885">MKQYLDIISKLENTTPNTSGVNRTASILIPLIERNGEIHILYERRALHLNSQPGEICFPGGKIESLEKSCETALRETCEELNLEDSEVTLIGRLDSILTSFDMIIHCYIGKISRSFESIQFSKSEVDSIFTVPLSVLRTLPPKIYHVKTKMELPADFPFSNIPNGKDYNFRNTVYPIVFYYYDHYIIWGLTARMTKNFIDMINDIEF</sequence>
<evidence type="ECO:0000256" key="5">
    <source>
        <dbReference type="ARBA" id="ARBA00022842"/>
    </source>
</evidence>
<dbReference type="EMBL" id="JADKNH010000003">
    <property type="protein sequence ID" value="MBF4692765.1"/>
    <property type="molecule type" value="Genomic_DNA"/>
</dbReference>
<evidence type="ECO:0000256" key="3">
    <source>
        <dbReference type="ARBA" id="ARBA00022723"/>
    </source>
</evidence>
<name>A0ABR9ZQM4_9FIRM</name>
<organism evidence="8 9">
    <name type="scientific">Fusibacter ferrireducens</name>
    <dbReference type="NCBI Taxonomy" id="2785058"/>
    <lineage>
        <taxon>Bacteria</taxon>
        <taxon>Bacillati</taxon>
        <taxon>Bacillota</taxon>
        <taxon>Clostridia</taxon>
        <taxon>Eubacteriales</taxon>
        <taxon>Eubacteriales Family XII. Incertae Sedis</taxon>
        <taxon>Fusibacter</taxon>
    </lineage>
</organism>
<keyword evidence="5" id="KW-0460">Magnesium</keyword>
<dbReference type="InterPro" id="IPR000086">
    <property type="entry name" value="NUDIX_hydrolase_dom"/>
</dbReference>
<dbReference type="PANTHER" id="PTHR12992:SF11">
    <property type="entry name" value="MITOCHONDRIAL COENZYME A DIPHOSPHATASE NUDT8"/>
    <property type="match status" value="1"/>
</dbReference>
<evidence type="ECO:0000256" key="6">
    <source>
        <dbReference type="ARBA" id="ARBA00023211"/>
    </source>
</evidence>
<evidence type="ECO:0000256" key="1">
    <source>
        <dbReference type="ARBA" id="ARBA00001936"/>
    </source>
</evidence>
<comment type="cofactor">
    <cofactor evidence="2">
        <name>Mg(2+)</name>
        <dbReference type="ChEBI" id="CHEBI:18420"/>
    </cofactor>
</comment>
<evidence type="ECO:0000313" key="9">
    <source>
        <dbReference type="Proteomes" id="UP000614200"/>
    </source>
</evidence>
<evidence type="ECO:0000313" key="8">
    <source>
        <dbReference type="EMBL" id="MBF4692765.1"/>
    </source>
</evidence>
<dbReference type="SUPFAM" id="SSF55811">
    <property type="entry name" value="Nudix"/>
    <property type="match status" value="1"/>
</dbReference>
<evidence type="ECO:0000256" key="4">
    <source>
        <dbReference type="ARBA" id="ARBA00022801"/>
    </source>
</evidence>
<dbReference type="InterPro" id="IPR015797">
    <property type="entry name" value="NUDIX_hydrolase-like_dom_sf"/>
</dbReference>
<dbReference type="CDD" id="cd03426">
    <property type="entry name" value="NUDIX_CoAse_Nudt7"/>
    <property type="match status" value="1"/>
</dbReference>
<dbReference type="RefSeq" id="WP_194701002.1">
    <property type="nucleotide sequence ID" value="NZ_JADKNH010000003.1"/>
</dbReference>
<keyword evidence="6" id="KW-0464">Manganese</keyword>
<dbReference type="PROSITE" id="PS00893">
    <property type="entry name" value="NUDIX_BOX"/>
    <property type="match status" value="1"/>
</dbReference>
<proteinExistence type="predicted"/>
<keyword evidence="3" id="KW-0479">Metal-binding</keyword>
<reference evidence="8 9" key="1">
    <citation type="submission" date="2020-11" db="EMBL/GenBank/DDBJ databases">
        <title>Fusibacter basophilias sp. nov.</title>
        <authorList>
            <person name="Qiu D."/>
        </authorList>
    </citation>
    <scope>NUCLEOTIDE SEQUENCE [LARGE SCALE GENOMIC DNA]</scope>
    <source>
        <strain evidence="8 9">Q10-2</strain>
    </source>
</reference>
<dbReference type="Pfam" id="PF00293">
    <property type="entry name" value="NUDIX"/>
    <property type="match status" value="1"/>
</dbReference>
<evidence type="ECO:0000259" key="7">
    <source>
        <dbReference type="PROSITE" id="PS51462"/>
    </source>
</evidence>
<keyword evidence="4" id="KW-0378">Hydrolase</keyword>
<accession>A0ABR9ZQM4</accession>
<keyword evidence="9" id="KW-1185">Reference proteome</keyword>
<gene>
    <name evidence="8" type="ORF">ISU02_06525</name>
</gene>
<dbReference type="InterPro" id="IPR020084">
    <property type="entry name" value="NUDIX_hydrolase_CS"/>
</dbReference>
<dbReference type="Gene3D" id="3.90.79.10">
    <property type="entry name" value="Nucleoside Triphosphate Pyrophosphohydrolase"/>
    <property type="match status" value="1"/>
</dbReference>
<dbReference type="PANTHER" id="PTHR12992">
    <property type="entry name" value="NUDIX HYDROLASE"/>
    <property type="match status" value="1"/>
</dbReference>